<feature type="compositionally biased region" description="Basic residues" evidence="2">
    <location>
        <begin position="125"/>
        <end position="140"/>
    </location>
</feature>
<dbReference type="GO" id="GO:0000149">
    <property type="term" value="F:SNARE binding"/>
    <property type="evidence" value="ECO:0007669"/>
    <property type="project" value="TreeGrafter"/>
</dbReference>
<name>A0A6G1QDN6_CHAAH</name>
<organism evidence="3 4">
    <name type="scientific">Channa argus</name>
    <name type="common">Northern snakehead</name>
    <name type="synonym">Ophicephalus argus</name>
    <dbReference type="NCBI Taxonomy" id="215402"/>
    <lineage>
        <taxon>Eukaryota</taxon>
        <taxon>Metazoa</taxon>
        <taxon>Chordata</taxon>
        <taxon>Craniata</taxon>
        <taxon>Vertebrata</taxon>
        <taxon>Euteleostomi</taxon>
        <taxon>Actinopterygii</taxon>
        <taxon>Neopterygii</taxon>
        <taxon>Teleostei</taxon>
        <taxon>Neoteleostei</taxon>
        <taxon>Acanthomorphata</taxon>
        <taxon>Anabantaria</taxon>
        <taxon>Anabantiformes</taxon>
        <taxon>Channoidei</taxon>
        <taxon>Channidae</taxon>
        <taxon>Channa</taxon>
    </lineage>
</organism>
<evidence type="ECO:0000313" key="3">
    <source>
        <dbReference type="EMBL" id="KAF3700771.1"/>
    </source>
</evidence>
<dbReference type="AlphaFoldDB" id="A0A6G1QDN6"/>
<dbReference type="InterPro" id="IPR010326">
    <property type="entry name" value="EXOC3/Sec6"/>
</dbReference>
<dbReference type="Gene3D" id="1.10.357.70">
    <property type="entry name" value="Exocyst complex component Sec6, C-terminal domain"/>
    <property type="match status" value="1"/>
</dbReference>
<comment type="similarity">
    <text evidence="1">Belongs to the SEC6 family.</text>
</comment>
<accession>A0A6G1QDN6</accession>
<feature type="region of interest" description="Disordered" evidence="2">
    <location>
        <begin position="1"/>
        <end position="163"/>
    </location>
</feature>
<dbReference type="GO" id="GO:0006887">
    <property type="term" value="P:exocytosis"/>
    <property type="evidence" value="ECO:0007669"/>
    <property type="project" value="InterPro"/>
</dbReference>
<protein>
    <submittedName>
        <fullName evidence="3">Exocyst complex component 3-like protein 4</fullName>
    </submittedName>
</protein>
<dbReference type="Proteomes" id="UP000503349">
    <property type="component" value="Chromosome 16"/>
</dbReference>
<sequence>MMDESVENPDVDRVSLKSKTPTKDAIKETLGTLRQRFRGVTNGPFSSLRKKRPKTSSEEAPASDDSGSPNSPLSPSLGPSPGCGSQVNSGSSFQEQDEDGPDAGPQSSKALGLSKKYSAMSRLRSTIRRGSNKPKIKHKSSTNDESSSEEKNSEDDEQEANQEMPETYTLPEIPHTPLSVMQINKLIETALLEEAHVNLLALRQEFQREQEQCGEDSTMELAKKEKDINLLYEELRNKVMAIVCDSDKEVPVPVARIIQEEEKRAEEPGGLAGSWMEAWREAVVKRVQVKVDSVPLDSKEQSSSWLAVYLGHLGKAIVEDLGSVKSVVRWCYPPSFRVFSTYVKGYHTVVGQHLKQLEEQVTELRDLYALLDWIINKYKSDRIMGSESLQPDMKDESTDLQLEESFLKQLQEKYCCRVKEDISASLDRVIELENEETWRNSKPPQKEDTFLDSQFHMDIWTKVKGLAVNSGKINAPLEQMVLSVSLQELTNFPKRFESEFKRHCGAVEPQSLWIQYHITYINSFAALQEHMEGYKDTCPGEVEGFRREVKCLIVRLVQVLEDQFKEDVKPYLRGMMVRKWLRSDADFNQLYSHTAQLSQHCSVMRPPHAQDVANRLHYHVVKEYVGQLMKNNYSCKNRKHEKAATKIRQQLGKLANLFEDMKSTQDWLYPVGDDLSDIIGQKNKTNIKEHLEPLVKHYPDFSRRHLVAVMNFRGLLRGQEHQLILQRLTELKKKLDGGSIDKSRVLFDDMQVTTNTDCLSVVPLPCLRNLLPDH</sequence>
<evidence type="ECO:0000256" key="2">
    <source>
        <dbReference type="SAM" id="MobiDB-lite"/>
    </source>
</evidence>
<dbReference type="GO" id="GO:0000145">
    <property type="term" value="C:exocyst"/>
    <property type="evidence" value="ECO:0007669"/>
    <property type="project" value="InterPro"/>
</dbReference>
<dbReference type="Pfam" id="PF06046">
    <property type="entry name" value="Sec6"/>
    <property type="match status" value="1"/>
</dbReference>
<gene>
    <name evidence="3" type="ORF">EXN66_Car016459</name>
</gene>
<feature type="compositionally biased region" description="Basic and acidic residues" evidence="2">
    <location>
        <begin position="10"/>
        <end position="27"/>
    </location>
</feature>
<dbReference type="EMBL" id="CM015727">
    <property type="protein sequence ID" value="KAF3700771.1"/>
    <property type="molecule type" value="Genomic_DNA"/>
</dbReference>
<proteinExistence type="inferred from homology"/>
<evidence type="ECO:0000313" key="4">
    <source>
        <dbReference type="Proteomes" id="UP000503349"/>
    </source>
</evidence>
<dbReference type="InterPro" id="IPR042532">
    <property type="entry name" value="EXOC3/Sec6_C"/>
</dbReference>
<dbReference type="PANTHER" id="PTHR21292">
    <property type="entry name" value="EXOCYST COMPLEX COMPONENT SEC6-RELATED"/>
    <property type="match status" value="1"/>
</dbReference>
<dbReference type="PANTHER" id="PTHR21292:SF7">
    <property type="entry name" value="EXOCYST COMPLEX COMPONENT 3-LIKE 2"/>
    <property type="match status" value="1"/>
</dbReference>
<feature type="compositionally biased region" description="Low complexity" evidence="2">
    <location>
        <begin position="63"/>
        <end position="85"/>
    </location>
</feature>
<keyword evidence="4" id="KW-1185">Reference proteome</keyword>
<dbReference type="OrthoDB" id="190098at2759"/>
<reference evidence="4" key="2">
    <citation type="submission" date="2019-02" db="EMBL/GenBank/DDBJ databases">
        <title>Opniocepnalus argus Var Kimnra genome.</title>
        <authorList>
            <person name="Zhou C."/>
            <person name="Xiao S."/>
        </authorList>
    </citation>
    <scope>NUCLEOTIDE SEQUENCE [LARGE SCALE GENOMIC DNA]</scope>
</reference>
<dbReference type="GO" id="GO:0051601">
    <property type="term" value="P:exocyst localization"/>
    <property type="evidence" value="ECO:0007669"/>
    <property type="project" value="TreeGrafter"/>
</dbReference>
<evidence type="ECO:0000256" key="1">
    <source>
        <dbReference type="ARBA" id="ARBA00009447"/>
    </source>
</evidence>
<reference evidence="3 4" key="1">
    <citation type="submission" date="2019-02" db="EMBL/GenBank/DDBJ databases">
        <title>Opniocepnalus argus genome.</title>
        <authorList>
            <person name="Zhou C."/>
            <person name="Xiao S."/>
        </authorList>
    </citation>
    <scope>NUCLEOTIDE SEQUENCE [LARGE SCALE GENOMIC DNA]</scope>
    <source>
        <strain evidence="3">OARG1902GOOAL</strain>
        <tissue evidence="3">Muscle</tissue>
    </source>
</reference>